<feature type="compositionally biased region" description="Acidic residues" evidence="1">
    <location>
        <begin position="65"/>
        <end position="80"/>
    </location>
</feature>
<dbReference type="PROSITE" id="PS51257">
    <property type="entry name" value="PROKAR_LIPOPROTEIN"/>
    <property type="match status" value="1"/>
</dbReference>
<dbReference type="AlphaFoldDB" id="A0A516G8U5"/>
<feature type="compositionally biased region" description="Polar residues" evidence="1">
    <location>
        <begin position="94"/>
        <end position="105"/>
    </location>
</feature>
<organism evidence="2 3">
    <name type="scientific">Ornithinimicrobium ciconiae</name>
    <dbReference type="NCBI Taxonomy" id="2594265"/>
    <lineage>
        <taxon>Bacteria</taxon>
        <taxon>Bacillati</taxon>
        <taxon>Actinomycetota</taxon>
        <taxon>Actinomycetes</taxon>
        <taxon>Micrococcales</taxon>
        <taxon>Ornithinimicrobiaceae</taxon>
        <taxon>Ornithinimicrobium</taxon>
    </lineage>
</organism>
<evidence type="ECO:0000313" key="2">
    <source>
        <dbReference type="EMBL" id="QDO87902.1"/>
    </source>
</evidence>
<name>A0A516G8U5_9MICO</name>
<dbReference type="EMBL" id="CP041616">
    <property type="protein sequence ID" value="QDO87902.1"/>
    <property type="molecule type" value="Genomic_DNA"/>
</dbReference>
<feature type="compositionally biased region" description="Acidic residues" evidence="1">
    <location>
        <begin position="36"/>
        <end position="56"/>
    </location>
</feature>
<reference evidence="2 3" key="1">
    <citation type="submission" date="2019-07" db="EMBL/GenBank/DDBJ databases">
        <title>complete genome sequencing of Ornithinimicrobium sp. H23M54.</title>
        <authorList>
            <person name="Bae J.-W."/>
            <person name="Lee S.-Y."/>
        </authorList>
    </citation>
    <scope>NUCLEOTIDE SEQUENCE [LARGE SCALE GENOMIC DNA]</scope>
    <source>
        <strain evidence="2 3">H23M54</strain>
    </source>
</reference>
<evidence type="ECO:0000313" key="3">
    <source>
        <dbReference type="Proteomes" id="UP000315395"/>
    </source>
</evidence>
<accession>A0A516G8U5</accession>
<gene>
    <name evidence="2" type="ORF">FNH13_05680</name>
</gene>
<dbReference type="Proteomes" id="UP000315395">
    <property type="component" value="Chromosome"/>
</dbReference>
<evidence type="ECO:0008006" key="4">
    <source>
        <dbReference type="Google" id="ProtNLM"/>
    </source>
</evidence>
<dbReference type="Gene3D" id="3.40.1000.10">
    <property type="entry name" value="Mog1/PsbP, alpha/beta/alpha sandwich"/>
    <property type="match status" value="1"/>
</dbReference>
<protein>
    <recommendedName>
        <fullName evidence="4">DUF1795 domain-containing protein</fullName>
    </recommendedName>
</protein>
<evidence type="ECO:0000256" key="1">
    <source>
        <dbReference type="SAM" id="MobiDB-lite"/>
    </source>
</evidence>
<sequence>MTARKDRGTLIRRASTWRTAAVGVGLSALMLAGCSSDDDPEIEDSPSASEESDTPTDDVQATTDPADDAEATTDPADDAETTTNPADDAEATTQSGPATSADQAFTVTPPAGWLDVTGQVEQEVEIALRDDEKTDEFFTNLVVASEDPIGDLEQSIEAAAEQVAGADGEYELIDPIEIDGEEAFGFVLTRTTSGVEVAQTQWWVEHGDRLYVATFSSAKTQQEATEPVMDEVLDTWSWAD</sequence>
<proteinExistence type="predicted"/>
<dbReference type="RefSeq" id="WP_143782577.1">
    <property type="nucleotide sequence ID" value="NZ_CP041616.1"/>
</dbReference>
<dbReference type="KEGG" id="orz:FNH13_05680"/>
<dbReference type="OrthoDB" id="4867352at2"/>
<feature type="region of interest" description="Disordered" evidence="1">
    <location>
        <begin position="32"/>
        <end position="105"/>
    </location>
</feature>
<keyword evidence="3" id="KW-1185">Reference proteome</keyword>